<protein>
    <recommendedName>
        <fullName evidence="5">Haloacid dehalogenase-like hydrolase domain-containing protein 2</fullName>
    </recommendedName>
</protein>
<dbReference type="RefSeq" id="WP_092497874.1">
    <property type="nucleotide sequence ID" value="NZ_FNFV01000001.1"/>
</dbReference>
<dbReference type="PANTHER" id="PTHR19288:SF46">
    <property type="entry name" value="HALOACID DEHALOGENASE-LIKE HYDROLASE DOMAIN-CONTAINING PROTEIN 2"/>
    <property type="match status" value="1"/>
</dbReference>
<evidence type="ECO:0000313" key="6">
    <source>
        <dbReference type="EMBL" id="SDK08990.1"/>
    </source>
</evidence>
<evidence type="ECO:0000256" key="3">
    <source>
        <dbReference type="ARBA" id="ARBA00022723"/>
    </source>
</evidence>
<dbReference type="PANTHER" id="PTHR19288">
    <property type="entry name" value="4-NITROPHENYLPHOSPHATASE-RELATED"/>
    <property type="match status" value="1"/>
</dbReference>
<dbReference type="AlphaFoldDB" id="A0A1G8Z422"/>
<keyword evidence="4" id="KW-0460">Magnesium</keyword>
<dbReference type="OrthoDB" id="148966at2"/>
<evidence type="ECO:0000256" key="2">
    <source>
        <dbReference type="ARBA" id="ARBA00007958"/>
    </source>
</evidence>
<reference evidence="7" key="1">
    <citation type="submission" date="2016-10" db="EMBL/GenBank/DDBJ databases">
        <authorList>
            <person name="Varghese N."/>
            <person name="Submissions S."/>
        </authorList>
    </citation>
    <scope>NUCLEOTIDE SEQUENCE [LARGE SCALE GENOMIC DNA]</scope>
    <source>
        <strain evidence="7">CGMCC 1.10789</strain>
    </source>
</reference>
<proteinExistence type="inferred from homology"/>
<evidence type="ECO:0000256" key="4">
    <source>
        <dbReference type="ARBA" id="ARBA00022842"/>
    </source>
</evidence>
<dbReference type="NCBIfam" id="TIGR01460">
    <property type="entry name" value="HAD-SF-IIA"/>
    <property type="match status" value="1"/>
</dbReference>
<dbReference type="SUPFAM" id="SSF56784">
    <property type="entry name" value="HAD-like"/>
    <property type="match status" value="1"/>
</dbReference>
<dbReference type="NCBIfam" id="TIGR01458">
    <property type="entry name" value="HAD-SF-IIA-hyp3"/>
    <property type="match status" value="1"/>
</dbReference>
<gene>
    <name evidence="6" type="ORF">SAMN05216257_101541</name>
</gene>
<accession>A0A1G8Z422</accession>
<dbReference type="Gene3D" id="3.40.50.1000">
    <property type="entry name" value="HAD superfamily/HAD-like"/>
    <property type="match status" value="2"/>
</dbReference>
<comment type="cofactor">
    <cofactor evidence="1">
        <name>Mg(2+)</name>
        <dbReference type="ChEBI" id="CHEBI:18420"/>
    </cofactor>
</comment>
<name>A0A1G8Z422_9RHOB</name>
<organism evidence="6 7">
    <name type="scientific">Meinhardsimonia xiamenensis</name>
    <dbReference type="NCBI Taxonomy" id="990712"/>
    <lineage>
        <taxon>Bacteria</taxon>
        <taxon>Pseudomonadati</taxon>
        <taxon>Pseudomonadota</taxon>
        <taxon>Alphaproteobacteria</taxon>
        <taxon>Rhodobacterales</taxon>
        <taxon>Paracoccaceae</taxon>
        <taxon>Meinhardsimonia</taxon>
    </lineage>
</organism>
<evidence type="ECO:0000313" key="7">
    <source>
        <dbReference type="Proteomes" id="UP000199328"/>
    </source>
</evidence>
<dbReference type="InterPro" id="IPR023214">
    <property type="entry name" value="HAD_sf"/>
</dbReference>
<dbReference type="Pfam" id="PF13242">
    <property type="entry name" value="Hydrolase_like"/>
    <property type="match status" value="1"/>
</dbReference>
<keyword evidence="6" id="KW-0378">Hydrolase</keyword>
<dbReference type="GO" id="GO:0005737">
    <property type="term" value="C:cytoplasm"/>
    <property type="evidence" value="ECO:0007669"/>
    <property type="project" value="TreeGrafter"/>
</dbReference>
<evidence type="ECO:0000256" key="5">
    <source>
        <dbReference type="ARBA" id="ARBA00039666"/>
    </source>
</evidence>
<dbReference type="InterPro" id="IPR036412">
    <property type="entry name" value="HAD-like_sf"/>
</dbReference>
<sequence>MIRGVLLDIGGVIFEGESPVPGAAEAIARLHAAGLAVRYLTNTTRKPVSALVARLETAGIPARAEEIFAPARAAVAWLRANRRSAHLLIHPDLAPDFADAPEGLPEAVVVGDAGPFFTYERLNEAFRKLMAGADFLALAANRRFVDADGALSLDAGAFVRALEYGAEREALVLGKPAPAFFEAAARSMGCAPGEVAMVGDDAEADVAGALAAGLGLGILVRTGKYREGDEERVTPRPSAVVDDLAEAVERILV</sequence>
<evidence type="ECO:0000256" key="1">
    <source>
        <dbReference type="ARBA" id="ARBA00001946"/>
    </source>
</evidence>
<dbReference type="InterPro" id="IPR006357">
    <property type="entry name" value="HAD-SF_hydro_IIA"/>
</dbReference>
<keyword evidence="3" id="KW-0479">Metal-binding</keyword>
<keyword evidence="7" id="KW-1185">Reference proteome</keyword>
<comment type="similarity">
    <text evidence="2">Belongs to the HAD-like hydrolase superfamily.</text>
</comment>
<dbReference type="InterPro" id="IPR006355">
    <property type="entry name" value="LHPP/HDHD2"/>
</dbReference>
<dbReference type="GO" id="GO:0016791">
    <property type="term" value="F:phosphatase activity"/>
    <property type="evidence" value="ECO:0007669"/>
    <property type="project" value="InterPro"/>
</dbReference>
<dbReference type="GO" id="GO:0046872">
    <property type="term" value="F:metal ion binding"/>
    <property type="evidence" value="ECO:0007669"/>
    <property type="project" value="UniProtKB-KW"/>
</dbReference>
<dbReference type="Pfam" id="PF13344">
    <property type="entry name" value="Hydrolase_6"/>
    <property type="match status" value="1"/>
</dbReference>
<dbReference type="Proteomes" id="UP000199328">
    <property type="component" value="Unassembled WGS sequence"/>
</dbReference>
<dbReference type="STRING" id="990712.SAMN05216257_101541"/>
<dbReference type="EMBL" id="FNFV01000001">
    <property type="protein sequence ID" value="SDK08990.1"/>
    <property type="molecule type" value="Genomic_DNA"/>
</dbReference>